<evidence type="ECO:0000256" key="9">
    <source>
        <dbReference type="ARBA" id="ARBA00052530"/>
    </source>
</evidence>
<dbReference type="GO" id="GO:0005777">
    <property type="term" value="C:peroxisome"/>
    <property type="evidence" value="ECO:0007669"/>
    <property type="project" value="TreeGrafter"/>
</dbReference>
<dbReference type="STRING" id="7102.A0A2A4J0C7"/>
<evidence type="ECO:0000256" key="8">
    <source>
        <dbReference type="ARBA" id="ARBA00023136"/>
    </source>
</evidence>
<dbReference type="PANTHER" id="PTHR11011:SF116">
    <property type="entry name" value="FATTY ACYL-COA REDUCTASE CG5065-RELATED"/>
    <property type="match status" value="1"/>
</dbReference>
<evidence type="ECO:0000256" key="1">
    <source>
        <dbReference type="ARBA" id="ARBA00004141"/>
    </source>
</evidence>
<dbReference type="GO" id="GO:0016020">
    <property type="term" value="C:membrane"/>
    <property type="evidence" value="ECO:0007669"/>
    <property type="project" value="UniProtKB-SubCell"/>
</dbReference>
<evidence type="ECO:0000256" key="7">
    <source>
        <dbReference type="ARBA" id="ARBA00023098"/>
    </source>
</evidence>
<evidence type="ECO:0000313" key="13">
    <source>
        <dbReference type="EMBL" id="PCG65196.1"/>
    </source>
</evidence>
<dbReference type="Pfam" id="PF07993">
    <property type="entry name" value="NAD_binding_4"/>
    <property type="match status" value="1"/>
</dbReference>
<feature type="domain" description="Thioester reductase (TE)" evidence="12">
    <location>
        <begin position="35"/>
        <end position="302"/>
    </location>
</feature>
<evidence type="ECO:0000256" key="10">
    <source>
        <dbReference type="RuleBase" id="RU363097"/>
    </source>
</evidence>
<dbReference type="InterPro" id="IPR036291">
    <property type="entry name" value="NAD(P)-bd_dom_sf"/>
</dbReference>
<dbReference type="EMBL" id="NWSH01004349">
    <property type="protein sequence ID" value="PCG65196.1"/>
    <property type="molecule type" value="Genomic_DNA"/>
</dbReference>
<accession>A0A2A4J0C7</accession>
<comment type="catalytic activity">
    <reaction evidence="9 10">
        <text>a long-chain fatty acyl-CoA + 2 NADPH + 2 H(+) = a long-chain primary fatty alcohol + 2 NADP(+) + CoA</text>
        <dbReference type="Rhea" id="RHEA:52716"/>
        <dbReference type="ChEBI" id="CHEBI:15378"/>
        <dbReference type="ChEBI" id="CHEBI:57287"/>
        <dbReference type="ChEBI" id="CHEBI:57783"/>
        <dbReference type="ChEBI" id="CHEBI:58349"/>
        <dbReference type="ChEBI" id="CHEBI:77396"/>
        <dbReference type="ChEBI" id="CHEBI:83139"/>
        <dbReference type="EC" id="1.2.1.84"/>
    </reaction>
</comment>
<keyword evidence="3 10" id="KW-0444">Lipid biosynthesis</keyword>
<dbReference type="GO" id="GO:0080019">
    <property type="term" value="F:alcohol-forming very long-chain fatty acyl-CoA reductase activity"/>
    <property type="evidence" value="ECO:0007669"/>
    <property type="project" value="InterPro"/>
</dbReference>
<evidence type="ECO:0000256" key="6">
    <source>
        <dbReference type="ARBA" id="ARBA00022989"/>
    </source>
</evidence>
<dbReference type="InterPro" id="IPR033640">
    <property type="entry name" value="FAR_C"/>
</dbReference>
<feature type="transmembrane region" description="Helical" evidence="10">
    <location>
        <begin position="359"/>
        <end position="380"/>
    </location>
</feature>
<comment type="function">
    <text evidence="10">Catalyzes the reduction of fatty acyl-CoA to fatty alcohols.</text>
</comment>
<keyword evidence="8 10" id="KW-0472">Membrane</keyword>
<feature type="domain" description="Fatty acyl-CoA reductase C-terminal" evidence="11">
    <location>
        <begin position="369"/>
        <end position="458"/>
    </location>
</feature>
<evidence type="ECO:0000256" key="2">
    <source>
        <dbReference type="ARBA" id="ARBA00005928"/>
    </source>
</evidence>
<dbReference type="Pfam" id="PF03015">
    <property type="entry name" value="Sterile"/>
    <property type="match status" value="1"/>
</dbReference>
<dbReference type="CDD" id="cd09071">
    <property type="entry name" value="FAR_C"/>
    <property type="match status" value="1"/>
</dbReference>
<keyword evidence="7 10" id="KW-0443">Lipid metabolism</keyword>
<dbReference type="EC" id="1.2.1.84" evidence="10"/>
<keyword evidence="6 10" id="KW-1133">Transmembrane helix</keyword>
<protein>
    <recommendedName>
        <fullName evidence="10">Fatty acyl-CoA reductase</fullName>
        <ecNumber evidence="10">1.2.1.84</ecNumber>
    </recommendedName>
</protein>
<name>A0A2A4J0C7_HELVI</name>
<dbReference type="InterPro" id="IPR013120">
    <property type="entry name" value="FAR_NAD-bd"/>
</dbReference>
<evidence type="ECO:0000259" key="11">
    <source>
        <dbReference type="Pfam" id="PF03015"/>
    </source>
</evidence>
<comment type="similarity">
    <text evidence="2 10">Belongs to the fatty acyl-CoA reductase family.</text>
</comment>
<dbReference type="SUPFAM" id="SSF51735">
    <property type="entry name" value="NAD(P)-binding Rossmann-fold domains"/>
    <property type="match status" value="1"/>
</dbReference>
<gene>
    <name evidence="13" type="ORF">B5V51_9539</name>
</gene>
<dbReference type="CDD" id="cd05236">
    <property type="entry name" value="FAR-N_SDR_e"/>
    <property type="match status" value="1"/>
</dbReference>
<sequence length="461" mass="52052">MEYRNKEPDVRILIETTQSTYSPVPDFYAGKSVFITGGTGFIGKVFLEKLLYSCKDIDTIYVLIRDKKGKTAKERIDEFVSKPIFSRLRNERPNDLNKIIPVIGDICLPNLGISTEDQETLSQKVTTVFHVAATIKFHEELSIAVNTNVGGTSSLLNLCRCMKNLEAFVHISTAFCNTGQKILEEKLYPPPAKLSEVYKFLELSKYNRKQLKTLLNGQPNTYTFTKALTETFIAENHGNIPSVIVRPSIVSGSLREPLPGWVDNWMGATGLIVATMKGANRVLFGKPNNFLDLIPVDYVANLAIVAATRCKRSCGVSVYNCCSSACNPISLLTLFKYIKIASNKNGIRLSQLIFTESKFILSIMTFLLQIIPAYLMDLWLRLRGKKPVYMKIQAQVVAGRNLLNFFTSHSWEMKADRTRALHASLSPEDRLKFPCDPSDINWKEYIKIYLLGIEKFLMVRN</sequence>
<proteinExistence type="inferred from homology"/>
<comment type="subcellular location">
    <subcellularLocation>
        <location evidence="1">Membrane</location>
        <topology evidence="1">Multi-pass membrane protein</topology>
    </subcellularLocation>
</comment>
<keyword evidence="5 10" id="KW-0521">NADP</keyword>
<comment type="caution">
    <text evidence="13">The sequence shown here is derived from an EMBL/GenBank/DDBJ whole genome shotgun (WGS) entry which is preliminary data.</text>
</comment>
<dbReference type="AlphaFoldDB" id="A0A2A4J0C7"/>
<keyword evidence="4 10" id="KW-0812">Transmembrane</keyword>
<evidence type="ECO:0000256" key="4">
    <source>
        <dbReference type="ARBA" id="ARBA00022692"/>
    </source>
</evidence>
<dbReference type="Gene3D" id="3.40.50.720">
    <property type="entry name" value="NAD(P)-binding Rossmann-like Domain"/>
    <property type="match status" value="1"/>
</dbReference>
<evidence type="ECO:0000256" key="5">
    <source>
        <dbReference type="ARBA" id="ARBA00022857"/>
    </source>
</evidence>
<dbReference type="FunFam" id="3.40.50.720:FF:000143">
    <property type="entry name" value="Fatty acyl-CoA reductase"/>
    <property type="match status" value="1"/>
</dbReference>
<dbReference type="GO" id="GO:0102965">
    <property type="term" value="F:alcohol-forming long-chain fatty acyl-CoA reductase activity"/>
    <property type="evidence" value="ECO:0007669"/>
    <property type="project" value="UniProtKB-EC"/>
</dbReference>
<organism evidence="13">
    <name type="scientific">Heliothis virescens</name>
    <name type="common">Tobacco budworm moth</name>
    <dbReference type="NCBI Taxonomy" id="7102"/>
    <lineage>
        <taxon>Eukaryota</taxon>
        <taxon>Metazoa</taxon>
        <taxon>Ecdysozoa</taxon>
        <taxon>Arthropoda</taxon>
        <taxon>Hexapoda</taxon>
        <taxon>Insecta</taxon>
        <taxon>Pterygota</taxon>
        <taxon>Neoptera</taxon>
        <taxon>Endopterygota</taxon>
        <taxon>Lepidoptera</taxon>
        <taxon>Glossata</taxon>
        <taxon>Ditrysia</taxon>
        <taxon>Noctuoidea</taxon>
        <taxon>Noctuidae</taxon>
        <taxon>Heliothinae</taxon>
        <taxon>Heliothis</taxon>
    </lineage>
</organism>
<keyword evidence="10" id="KW-0560">Oxidoreductase</keyword>
<reference evidence="13" key="1">
    <citation type="submission" date="2017-09" db="EMBL/GenBank/DDBJ databases">
        <title>Contemporary evolution of a Lepidopteran species, Heliothis virescens, in response to modern agricultural practices.</title>
        <authorList>
            <person name="Fritz M.L."/>
            <person name="Deyonke A.M."/>
            <person name="Papanicolaou A."/>
            <person name="Micinski S."/>
            <person name="Westbrook J."/>
            <person name="Gould F."/>
        </authorList>
    </citation>
    <scope>NUCLEOTIDE SEQUENCE [LARGE SCALE GENOMIC DNA]</scope>
    <source>
        <strain evidence="13">HvINT-</strain>
        <tissue evidence="13">Whole body</tissue>
    </source>
</reference>
<evidence type="ECO:0000256" key="3">
    <source>
        <dbReference type="ARBA" id="ARBA00022516"/>
    </source>
</evidence>
<dbReference type="GO" id="GO:0035336">
    <property type="term" value="P:long-chain fatty-acyl-CoA metabolic process"/>
    <property type="evidence" value="ECO:0007669"/>
    <property type="project" value="TreeGrafter"/>
</dbReference>
<dbReference type="InterPro" id="IPR026055">
    <property type="entry name" value="FAR"/>
</dbReference>
<evidence type="ECO:0000259" key="12">
    <source>
        <dbReference type="Pfam" id="PF07993"/>
    </source>
</evidence>
<dbReference type="PANTHER" id="PTHR11011">
    <property type="entry name" value="MALE STERILITY PROTEIN 2-RELATED"/>
    <property type="match status" value="1"/>
</dbReference>